<comment type="caution">
    <text evidence="1">The sequence shown here is derived from an EMBL/GenBank/DDBJ whole genome shotgun (WGS) entry which is preliminary data.</text>
</comment>
<keyword evidence="3" id="KW-1185">Reference proteome</keyword>
<dbReference type="Proteomes" id="UP001642409">
    <property type="component" value="Unassembled WGS sequence"/>
</dbReference>
<gene>
    <name evidence="1" type="ORF">HINF_LOCUS43724</name>
    <name evidence="2" type="ORF">HINF_LOCUS76265</name>
</gene>
<proteinExistence type="predicted"/>
<reference evidence="1" key="1">
    <citation type="submission" date="2023-06" db="EMBL/GenBank/DDBJ databases">
        <authorList>
            <person name="Kurt Z."/>
        </authorList>
    </citation>
    <scope>NUCLEOTIDE SEQUENCE</scope>
</reference>
<dbReference type="EMBL" id="CATOUU010000870">
    <property type="protein sequence ID" value="CAI9956079.1"/>
    <property type="molecule type" value="Genomic_DNA"/>
</dbReference>
<dbReference type="EMBL" id="CAXDID020000702">
    <property type="protein sequence ID" value="CAL6111163.1"/>
    <property type="molecule type" value="Genomic_DNA"/>
</dbReference>
<accession>A0AA86UHK9</accession>
<organism evidence="1">
    <name type="scientific">Hexamita inflata</name>
    <dbReference type="NCBI Taxonomy" id="28002"/>
    <lineage>
        <taxon>Eukaryota</taxon>
        <taxon>Metamonada</taxon>
        <taxon>Diplomonadida</taxon>
        <taxon>Hexamitidae</taxon>
        <taxon>Hexamitinae</taxon>
        <taxon>Hexamita</taxon>
    </lineage>
</organism>
<reference evidence="2 3" key="2">
    <citation type="submission" date="2024-07" db="EMBL/GenBank/DDBJ databases">
        <authorList>
            <person name="Akdeniz Z."/>
        </authorList>
    </citation>
    <scope>NUCLEOTIDE SEQUENCE [LARGE SCALE GENOMIC DNA]</scope>
</reference>
<evidence type="ECO:0000313" key="1">
    <source>
        <dbReference type="EMBL" id="CAI9956079.1"/>
    </source>
</evidence>
<name>A0AA86UHK9_9EUKA</name>
<sequence length="228" mass="26042">MKHLEDFKVHSTNGDKITLNKGGNSRYITGIDRVWGTHYCTTISKLIQVIGDGQSVSLHGFSSQSCEHLFGFVRSQCRFNNSLQGMKQVLMDLALMNYLAATSPYITKAKKYAKQTTQVVTLDSKLQKSELVALNELSAKVEALLYGPTEAIDQQDPDFIFTVSKQLQQFWKPIFNSIQNKKEKFEINDEYAELEHYSNSLQQSRIQKIQQTAKYNSANKKDKKKDKE</sequence>
<evidence type="ECO:0000313" key="3">
    <source>
        <dbReference type="Proteomes" id="UP001642409"/>
    </source>
</evidence>
<protein>
    <submittedName>
        <fullName evidence="2">Hypothetical_protein</fullName>
    </submittedName>
</protein>
<evidence type="ECO:0000313" key="2">
    <source>
        <dbReference type="EMBL" id="CAL6111163.1"/>
    </source>
</evidence>
<dbReference type="AlphaFoldDB" id="A0AA86UHK9"/>